<name>A0AA39UC89_9LECA</name>
<evidence type="ECO:0000256" key="2">
    <source>
        <dbReference type="ARBA" id="ARBA00010845"/>
    </source>
</evidence>
<keyword evidence="6 9" id="KW-0175">Coiled coil</keyword>
<dbReference type="InterPro" id="IPR011515">
    <property type="entry name" value="Shugoshin_C"/>
</dbReference>
<keyword evidence="14" id="KW-1185">Reference proteome</keyword>
<dbReference type="Pfam" id="PF07558">
    <property type="entry name" value="Shugoshin_N"/>
    <property type="match status" value="1"/>
</dbReference>
<protein>
    <recommendedName>
        <fullName evidence="15">Shugoshin</fullName>
    </recommendedName>
</protein>
<dbReference type="GO" id="GO:0005634">
    <property type="term" value="C:nucleus"/>
    <property type="evidence" value="ECO:0007669"/>
    <property type="project" value="InterPro"/>
</dbReference>
<reference evidence="13" key="1">
    <citation type="submission" date="2023-03" db="EMBL/GenBank/DDBJ databases">
        <title>Complete genome of Cladonia borealis.</title>
        <authorList>
            <person name="Park H."/>
        </authorList>
    </citation>
    <scope>NUCLEOTIDE SEQUENCE</scope>
    <source>
        <strain evidence="13">ANT050790</strain>
    </source>
</reference>
<feature type="compositionally biased region" description="Basic and acidic residues" evidence="10">
    <location>
        <begin position="627"/>
        <end position="639"/>
    </location>
</feature>
<feature type="compositionally biased region" description="Polar residues" evidence="10">
    <location>
        <begin position="557"/>
        <end position="566"/>
    </location>
</feature>
<dbReference type="AlphaFoldDB" id="A0AA39UC89"/>
<evidence type="ECO:0000256" key="5">
    <source>
        <dbReference type="ARBA" id="ARBA00022829"/>
    </source>
</evidence>
<feature type="compositionally biased region" description="Basic and acidic residues" evidence="10">
    <location>
        <begin position="285"/>
        <end position="305"/>
    </location>
</feature>
<sequence length="755" mass="82997">MARLNEAPQPAVESIDALKRRFVRQNREIARANSTQSLRIRNLESEVSRLLSENVSLREQIIKLQYEIEKNNSQSIEENVTSVKAKLEEKLAELGGLVKELGQVQKVTSTRRTSKRKSAGRSSPQRSPDQRNWKNVLTLSEATGGMDGRLPPILEDKYYPRRTMDAEELIGVLTDSANVTESPDLGPPPVAHFEEGDPIKFDPKPERSSSKITSGSREQSRPLPANLETRKKRRESSHHRDTGDKRLDMQASEETAPKDSDAVKGQPLKTGAKRKLNVRDEEEEVGRSDDQEMFHFKSKTADSRTSESIAAKSTIIRTSRQTKERAHQAAVVSAQARKDKATEVPTTTTITNRKALGPKSVNMDPANSPVKSKIDGKDRIADIKDDPTNRDRERAPQKEKAQISKSTSVAKIQGSAAIATSTLKNVEPPPETPAPPNDLFSPVSSEPSAARAESRDTPPPPDLGPDTGTGSFGRASRRPRGSINYAQPNLRDKMRRPTSELVDAVGAEERLRQANLARAERENTASVAIKHEDTDPLPVWNTIDVKDNQRKREEPTSPLSNKTSGSAMDLPGSVITERRRRSVAPPRGEDTSETSKPSGAASAIAALAAGNHRSKRTGEENSYVINGKDKSREPEERLSIFDFTGSSPADPDGHASDKDEQTTKTMRSASRRHSSVAASSDQGPGSLSISRRVERRRESVLNTRREENAEKGIDSQLSRTKSVLELGTVDSEIAGEEASSGRGERAASRRRSMML</sequence>
<feature type="compositionally biased region" description="Basic and acidic residues" evidence="10">
    <location>
        <begin position="691"/>
        <end position="713"/>
    </location>
</feature>
<gene>
    <name evidence="13" type="ORF">JMJ35_002843</name>
</gene>
<keyword evidence="7" id="KW-0131">Cell cycle</keyword>
<feature type="compositionally biased region" description="Basic and acidic residues" evidence="10">
    <location>
        <begin position="651"/>
        <end position="662"/>
    </location>
</feature>
<feature type="compositionally biased region" description="Basic and acidic residues" evidence="10">
    <location>
        <begin position="507"/>
        <end position="534"/>
    </location>
</feature>
<evidence type="ECO:0000313" key="14">
    <source>
        <dbReference type="Proteomes" id="UP001166286"/>
    </source>
</evidence>
<feature type="compositionally biased region" description="Basic and acidic residues" evidence="10">
    <location>
        <begin position="372"/>
        <end position="402"/>
    </location>
</feature>
<feature type="region of interest" description="Disordered" evidence="10">
    <location>
        <begin position="178"/>
        <end position="310"/>
    </location>
</feature>
<keyword evidence="4" id="KW-0132">Cell division</keyword>
<dbReference type="InterPro" id="IPR011516">
    <property type="entry name" value="Shugoshin_N"/>
</dbReference>
<evidence type="ECO:0000256" key="9">
    <source>
        <dbReference type="SAM" id="Coils"/>
    </source>
</evidence>
<feature type="coiled-coil region" evidence="9">
    <location>
        <begin position="15"/>
        <end position="93"/>
    </location>
</feature>
<dbReference type="GO" id="GO:0000779">
    <property type="term" value="C:condensed chromosome, centromeric region"/>
    <property type="evidence" value="ECO:0007669"/>
    <property type="project" value="UniProtKB-ARBA"/>
</dbReference>
<evidence type="ECO:0000256" key="8">
    <source>
        <dbReference type="ARBA" id="ARBA00023328"/>
    </source>
</evidence>
<dbReference type="EMBL" id="JAFEKC020000005">
    <property type="protein sequence ID" value="KAK0514226.1"/>
    <property type="molecule type" value="Genomic_DNA"/>
</dbReference>
<feature type="compositionally biased region" description="Basic and acidic residues" evidence="10">
    <location>
        <begin position="238"/>
        <end position="248"/>
    </location>
</feature>
<organism evidence="13 14">
    <name type="scientific">Cladonia borealis</name>
    <dbReference type="NCBI Taxonomy" id="184061"/>
    <lineage>
        <taxon>Eukaryota</taxon>
        <taxon>Fungi</taxon>
        <taxon>Dikarya</taxon>
        <taxon>Ascomycota</taxon>
        <taxon>Pezizomycotina</taxon>
        <taxon>Lecanoromycetes</taxon>
        <taxon>OSLEUM clade</taxon>
        <taxon>Lecanoromycetidae</taxon>
        <taxon>Lecanorales</taxon>
        <taxon>Lecanorineae</taxon>
        <taxon>Cladoniaceae</taxon>
        <taxon>Cladonia</taxon>
    </lineage>
</organism>
<comment type="caution">
    <text evidence="13">The sequence shown here is derived from an EMBL/GenBank/DDBJ whole genome shotgun (WGS) entry which is preliminary data.</text>
</comment>
<evidence type="ECO:0000259" key="11">
    <source>
        <dbReference type="Pfam" id="PF07557"/>
    </source>
</evidence>
<keyword evidence="8" id="KW-0137">Centromere</keyword>
<evidence type="ECO:0000256" key="7">
    <source>
        <dbReference type="ARBA" id="ARBA00023306"/>
    </source>
</evidence>
<evidence type="ECO:0000256" key="10">
    <source>
        <dbReference type="SAM" id="MobiDB-lite"/>
    </source>
</evidence>
<feature type="region of interest" description="Disordered" evidence="10">
    <location>
        <begin position="105"/>
        <end position="134"/>
    </location>
</feature>
<evidence type="ECO:0000259" key="12">
    <source>
        <dbReference type="Pfam" id="PF07558"/>
    </source>
</evidence>
<accession>A0AA39UC89</accession>
<evidence type="ECO:0000256" key="1">
    <source>
        <dbReference type="ARBA" id="ARBA00004584"/>
    </source>
</evidence>
<evidence type="ECO:0000256" key="4">
    <source>
        <dbReference type="ARBA" id="ARBA00022618"/>
    </source>
</evidence>
<evidence type="ECO:0008006" key="15">
    <source>
        <dbReference type="Google" id="ProtNLM"/>
    </source>
</evidence>
<evidence type="ECO:0000256" key="6">
    <source>
        <dbReference type="ARBA" id="ARBA00023054"/>
    </source>
</evidence>
<evidence type="ECO:0000256" key="3">
    <source>
        <dbReference type="ARBA" id="ARBA00022454"/>
    </source>
</evidence>
<feature type="compositionally biased region" description="Low complexity" evidence="10">
    <location>
        <begin position="600"/>
        <end position="609"/>
    </location>
</feature>
<keyword evidence="5" id="KW-0159">Chromosome partition</keyword>
<feature type="compositionally biased region" description="Basic and acidic residues" evidence="10">
    <location>
        <begin position="544"/>
        <end position="555"/>
    </location>
</feature>
<feature type="compositionally biased region" description="Pro residues" evidence="10">
    <location>
        <begin position="427"/>
        <end position="436"/>
    </location>
</feature>
<proteinExistence type="inferred from homology"/>
<evidence type="ECO:0000313" key="13">
    <source>
        <dbReference type="EMBL" id="KAK0514226.1"/>
    </source>
</evidence>
<dbReference type="Pfam" id="PF07557">
    <property type="entry name" value="Shugoshin_C"/>
    <property type="match status" value="1"/>
</dbReference>
<feature type="compositionally biased region" description="Basic and acidic residues" evidence="10">
    <location>
        <begin position="192"/>
        <end position="209"/>
    </location>
</feature>
<feature type="domain" description="Shugoshin N-terminal coiled-coil" evidence="12">
    <location>
        <begin position="18"/>
        <end position="62"/>
    </location>
</feature>
<dbReference type="GO" id="GO:0051301">
    <property type="term" value="P:cell division"/>
    <property type="evidence" value="ECO:0007669"/>
    <property type="project" value="UniProtKB-KW"/>
</dbReference>
<feature type="compositionally biased region" description="Low complexity" evidence="10">
    <location>
        <begin position="441"/>
        <end position="451"/>
    </location>
</feature>
<dbReference type="GO" id="GO:0045132">
    <property type="term" value="P:meiotic chromosome segregation"/>
    <property type="evidence" value="ECO:0007669"/>
    <property type="project" value="InterPro"/>
</dbReference>
<comment type="similarity">
    <text evidence="2">Belongs to the shugoshin family.</text>
</comment>
<feature type="domain" description="Shugoshin C-terminal" evidence="11">
    <location>
        <begin position="473"/>
        <end position="496"/>
    </location>
</feature>
<feature type="region of interest" description="Disordered" evidence="10">
    <location>
        <begin position="330"/>
        <end position="755"/>
    </location>
</feature>
<keyword evidence="3" id="KW-0158">Chromosome</keyword>
<dbReference type="Proteomes" id="UP001166286">
    <property type="component" value="Unassembled WGS sequence"/>
</dbReference>
<comment type="subcellular location">
    <subcellularLocation>
        <location evidence="1">Chromosome</location>
        <location evidence="1">Centromere</location>
    </subcellularLocation>
</comment>